<sequence>MEEYLERLEELLRKNEVSDEAYKRLKAEYEGKLREIKGGAETEVKAGKTEILEGTMVKEEG</sequence>
<gene>
    <name evidence="2" type="ORF">D6D85_13515</name>
</gene>
<comment type="caution">
    <text evidence="2">The sequence shown here is derived from an EMBL/GenBank/DDBJ whole genome shotgun (WGS) entry which is preliminary data.</text>
</comment>
<name>A0A429GFH5_9CREN</name>
<evidence type="ECO:0000256" key="1">
    <source>
        <dbReference type="SAM" id="Coils"/>
    </source>
</evidence>
<reference evidence="2 3" key="1">
    <citation type="submission" date="2018-10" db="EMBL/GenBank/DDBJ databases">
        <title>Co-occurring genomic capacity for anaerobic methane metabolism and dissimilatory sulfite reduction discovered in the Korarchaeota.</title>
        <authorList>
            <person name="Mckay L.J."/>
            <person name="Dlakic M."/>
            <person name="Fields M.W."/>
            <person name="Delmont T.O."/>
            <person name="Eren A.M."/>
            <person name="Jay Z.J."/>
            <person name="Klingelsmith K.B."/>
            <person name="Rusch D.B."/>
            <person name="Inskeep W.P."/>
        </authorList>
    </citation>
    <scope>NUCLEOTIDE SEQUENCE [LARGE SCALE GENOMIC DNA]</scope>
    <source>
        <strain evidence="2 3">MDKW</strain>
    </source>
</reference>
<keyword evidence="3" id="KW-1185">Reference proteome</keyword>
<dbReference type="Proteomes" id="UP000277582">
    <property type="component" value="Unassembled WGS sequence"/>
</dbReference>
<protein>
    <submittedName>
        <fullName evidence="2">Uncharacterized protein</fullName>
    </submittedName>
</protein>
<feature type="coiled-coil region" evidence="1">
    <location>
        <begin position="1"/>
        <end position="28"/>
    </location>
</feature>
<keyword evidence="1" id="KW-0175">Coiled coil</keyword>
<dbReference type="AlphaFoldDB" id="A0A429GFH5"/>
<organism evidence="2 3">
    <name type="scientific">Candidatus Methanodesulfokora washburnensis</name>
    <dbReference type="NCBI Taxonomy" id="2478471"/>
    <lineage>
        <taxon>Archaea</taxon>
        <taxon>Thermoproteota</taxon>
        <taxon>Candidatus Korarchaeia</taxon>
        <taxon>Candidatus Korarchaeia incertae sedis</taxon>
        <taxon>Candidatus Methanodesulfokora</taxon>
    </lineage>
</organism>
<accession>A0A429GFH5</accession>
<dbReference type="RefSeq" id="WP_125672478.1">
    <property type="nucleotide sequence ID" value="NZ_RCOS01000148.1"/>
</dbReference>
<proteinExistence type="predicted"/>
<evidence type="ECO:0000313" key="2">
    <source>
        <dbReference type="EMBL" id="RSN72522.1"/>
    </source>
</evidence>
<evidence type="ECO:0000313" key="3">
    <source>
        <dbReference type="Proteomes" id="UP000277582"/>
    </source>
</evidence>
<dbReference type="EMBL" id="RCOS01000148">
    <property type="protein sequence ID" value="RSN72522.1"/>
    <property type="molecule type" value="Genomic_DNA"/>
</dbReference>